<evidence type="ECO:0000256" key="2">
    <source>
        <dbReference type="SAM" id="MobiDB-lite"/>
    </source>
</evidence>
<proteinExistence type="inferred from homology"/>
<accession>A0AAD7RJG9</accession>
<dbReference type="CDD" id="cd20269">
    <property type="entry name" value="Complex1_LYR_LYRM9"/>
    <property type="match status" value="1"/>
</dbReference>
<dbReference type="PANTHER" id="PTHR47061:SF1">
    <property type="entry name" value="LYR MOTIF-CONTAINING PROTEIN 9"/>
    <property type="match status" value="1"/>
</dbReference>
<comment type="similarity">
    <text evidence="1">Belongs to the complex I LYR family. LYRM9 subfamily.</text>
</comment>
<dbReference type="InterPro" id="IPR052151">
    <property type="entry name" value="Complex_I_LYR"/>
</dbReference>
<reference evidence="3" key="1">
    <citation type="journal article" date="2023" name="Science">
        <title>Genome structures resolve the early diversification of teleost fishes.</title>
        <authorList>
            <person name="Parey E."/>
            <person name="Louis A."/>
            <person name="Montfort J."/>
            <person name="Bouchez O."/>
            <person name="Roques C."/>
            <person name="Iampietro C."/>
            <person name="Lluch J."/>
            <person name="Castinel A."/>
            <person name="Donnadieu C."/>
            <person name="Desvignes T."/>
            <person name="Floi Bucao C."/>
            <person name="Jouanno E."/>
            <person name="Wen M."/>
            <person name="Mejri S."/>
            <person name="Dirks R."/>
            <person name="Jansen H."/>
            <person name="Henkel C."/>
            <person name="Chen W.J."/>
            <person name="Zahm M."/>
            <person name="Cabau C."/>
            <person name="Klopp C."/>
            <person name="Thompson A.W."/>
            <person name="Robinson-Rechavi M."/>
            <person name="Braasch I."/>
            <person name="Lecointre G."/>
            <person name="Bobe J."/>
            <person name="Postlethwait J.H."/>
            <person name="Berthelot C."/>
            <person name="Roest Crollius H."/>
            <person name="Guiguen Y."/>
        </authorList>
    </citation>
    <scope>NUCLEOTIDE SEQUENCE</scope>
    <source>
        <strain evidence="3">NC1722</strain>
    </source>
</reference>
<protein>
    <submittedName>
        <fullName evidence="3">Uncharacterized protein</fullName>
    </submittedName>
</protein>
<keyword evidence="4" id="KW-1185">Reference proteome</keyword>
<dbReference type="PANTHER" id="PTHR47061">
    <property type="entry name" value="LYR MOTIF-CONTAINING PROTEIN 9"/>
    <property type="match status" value="1"/>
</dbReference>
<dbReference type="InterPro" id="IPR045291">
    <property type="entry name" value="Complex1_LYR_LYRM9"/>
</dbReference>
<evidence type="ECO:0000313" key="4">
    <source>
        <dbReference type="Proteomes" id="UP001221898"/>
    </source>
</evidence>
<organism evidence="3 4">
    <name type="scientific">Aldrovandia affinis</name>
    <dbReference type="NCBI Taxonomy" id="143900"/>
    <lineage>
        <taxon>Eukaryota</taxon>
        <taxon>Metazoa</taxon>
        <taxon>Chordata</taxon>
        <taxon>Craniata</taxon>
        <taxon>Vertebrata</taxon>
        <taxon>Euteleostomi</taxon>
        <taxon>Actinopterygii</taxon>
        <taxon>Neopterygii</taxon>
        <taxon>Teleostei</taxon>
        <taxon>Notacanthiformes</taxon>
        <taxon>Halosauridae</taxon>
        <taxon>Aldrovandia</taxon>
    </lineage>
</organism>
<dbReference type="EMBL" id="JAINUG010000283">
    <property type="protein sequence ID" value="KAJ8383901.1"/>
    <property type="molecule type" value="Genomic_DNA"/>
</dbReference>
<name>A0AAD7RJG9_9TELE</name>
<sequence>MEQPSTASGHNEGIHPSGRRNPRGCVGDQLGRRESPRVPTGGARVFHANKIQTVTHSVRTVLNRYMLGHAPITRRRDGSNPVIQQHYRHAVRQGYNSHTDEEDSQRIQQIIHRAIQDADWILNKYKQK</sequence>
<evidence type="ECO:0000256" key="1">
    <source>
        <dbReference type="ARBA" id="ARBA00025757"/>
    </source>
</evidence>
<gene>
    <name evidence="3" type="ORF">AAFF_G00213640</name>
</gene>
<evidence type="ECO:0000313" key="3">
    <source>
        <dbReference type="EMBL" id="KAJ8383901.1"/>
    </source>
</evidence>
<feature type="region of interest" description="Disordered" evidence="2">
    <location>
        <begin position="1"/>
        <end position="42"/>
    </location>
</feature>
<dbReference type="AlphaFoldDB" id="A0AAD7RJG9"/>
<dbReference type="Proteomes" id="UP001221898">
    <property type="component" value="Unassembled WGS sequence"/>
</dbReference>
<comment type="caution">
    <text evidence="3">The sequence shown here is derived from an EMBL/GenBank/DDBJ whole genome shotgun (WGS) entry which is preliminary data.</text>
</comment>